<gene>
    <name evidence="10" type="ORF">IAA54_07090</name>
</gene>
<reference evidence="10" key="1">
    <citation type="submission" date="2020-10" db="EMBL/GenBank/DDBJ databases">
        <authorList>
            <person name="Gilroy R."/>
        </authorList>
    </citation>
    <scope>NUCLEOTIDE SEQUENCE</scope>
    <source>
        <strain evidence="10">ChiSjej1B19-7085</strain>
    </source>
</reference>
<dbReference type="InterPro" id="IPR003593">
    <property type="entry name" value="AAA+_ATPase"/>
</dbReference>
<dbReference type="InterPro" id="IPR015856">
    <property type="entry name" value="ABC_transpr_CbiO/EcfA_su"/>
</dbReference>
<proteinExistence type="inferred from homology"/>
<dbReference type="InterPro" id="IPR027417">
    <property type="entry name" value="P-loop_NTPase"/>
</dbReference>
<name>A0A9D1DR49_9FIRM</name>
<dbReference type="GO" id="GO:0043190">
    <property type="term" value="C:ATP-binding cassette (ABC) transporter complex"/>
    <property type="evidence" value="ECO:0007669"/>
    <property type="project" value="TreeGrafter"/>
</dbReference>
<keyword evidence="8" id="KW-0472">Membrane</keyword>
<evidence type="ECO:0000256" key="1">
    <source>
        <dbReference type="ARBA" id="ARBA00004202"/>
    </source>
</evidence>
<evidence type="ECO:0000256" key="5">
    <source>
        <dbReference type="ARBA" id="ARBA00022741"/>
    </source>
</evidence>
<keyword evidence="6 10" id="KW-0067">ATP-binding</keyword>
<evidence type="ECO:0000256" key="2">
    <source>
        <dbReference type="ARBA" id="ARBA00005417"/>
    </source>
</evidence>
<dbReference type="PANTHER" id="PTHR43553:SF27">
    <property type="entry name" value="ENERGY-COUPLING FACTOR TRANSPORTER ATP-BINDING PROTEIN ECFA2"/>
    <property type="match status" value="1"/>
</dbReference>
<sequence>MDPQLFLSARDVTFRYFEQSKRNVLDHASLEIAPGRVTVITGNSGCGKSTFAAVAAGLYPENAGILESGEIAFRGRPLKGMSFRERTKYLSLMFQNPDLQFCMDTLRREMRFCMENICVPQPEMDGRIALWSERLGIDSLLDQPLHTLSGGEKQKAALACLFLLGSEGVLLDEPFANIDRESAREIIAMLGRANREDGLTVIAIDHQLDDWLPILDEVIVLGEGGKVLQRGITRGNLPQQYQLFVDQGITFPKKRRRKRPEVPENEAAIRLEGFSVQRGASRKRKARGTEPDFLLEGVSASFPRGQITAILGPSGIGKTTLFLALLGQIPYNGDIFLCGEGQDRELRRIRQKDLFREIGIVFQNPGNQFISQNVLEEVEKSIQQWEPQASPESVKERALAQLDTYGLRPFQRYSPYMLSQGQQRRLAVLAVLTGGQKILLLDEPTYGQDYRSSEAILEQLSRKADEEGLTVLLTTHDRKLAGSYADKIYEVKGRALVQASPQAILDQEGAGLYD</sequence>
<dbReference type="Pfam" id="PF00005">
    <property type="entry name" value="ABC_tran"/>
    <property type="match status" value="2"/>
</dbReference>
<feature type="domain" description="ABC transporter" evidence="9">
    <location>
        <begin position="269"/>
        <end position="513"/>
    </location>
</feature>
<dbReference type="PROSITE" id="PS50893">
    <property type="entry name" value="ABC_TRANSPORTER_2"/>
    <property type="match status" value="2"/>
</dbReference>
<evidence type="ECO:0000259" key="9">
    <source>
        <dbReference type="PROSITE" id="PS50893"/>
    </source>
</evidence>
<dbReference type="PROSITE" id="PS00211">
    <property type="entry name" value="ABC_TRANSPORTER_1"/>
    <property type="match status" value="2"/>
</dbReference>
<dbReference type="GO" id="GO:0005524">
    <property type="term" value="F:ATP binding"/>
    <property type="evidence" value="ECO:0007669"/>
    <property type="project" value="UniProtKB-KW"/>
</dbReference>
<evidence type="ECO:0000256" key="7">
    <source>
        <dbReference type="ARBA" id="ARBA00022967"/>
    </source>
</evidence>
<keyword evidence="7" id="KW-1278">Translocase</keyword>
<protein>
    <submittedName>
        <fullName evidence="10">ATP-binding cassette domain-containing protein</fullName>
    </submittedName>
</protein>
<dbReference type="InterPro" id="IPR050095">
    <property type="entry name" value="ECF_ABC_transporter_ATP-bd"/>
</dbReference>
<dbReference type="GO" id="GO:0042626">
    <property type="term" value="F:ATPase-coupled transmembrane transporter activity"/>
    <property type="evidence" value="ECO:0007669"/>
    <property type="project" value="TreeGrafter"/>
</dbReference>
<keyword evidence="3" id="KW-0813">Transport</keyword>
<dbReference type="PANTHER" id="PTHR43553">
    <property type="entry name" value="HEAVY METAL TRANSPORTER"/>
    <property type="match status" value="1"/>
</dbReference>
<evidence type="ECO:0000256" key="8">
    <source>
        <dbReference type="ARBA" id="ARBA00023136"/>
    </source>
</evidence>
<comment type="caution">
    <text evidence="10">The sequence shown here is derived from an EMBL/GenBank/DDBJ whole genome shotgun (WGS) entry which is preliminary data.</text>
</comment>
<comment type="similarity">
    <text evidence="2">Belongs to the ABC transporter superfamily.</text>
</comment>
<dbReference type="InterPro" id="IPR003439">
    <property type="entry name" value="ABC_transporter-like_ATP-bd"/>
</dbReference>
<accession>A0A9D1DR49</accession>
<reference evidence="10" key="2">
    <citation type="journal article" date="2021" name="PeerJ">
        <title>Extensive microbial diversity within the chicken gut microbiome revealed by metagenomics and culture.</title>
        <authorList>
            <person name="Gilroy R."/>
            <person name="Ravi A."/>
            <person name="Getino M."/>
            <person name="Pursley I."/>
            <person name="Horton D.L."/>
            <person name="Alikhan N.F."/>
            <person name="Baker D."/>
            <person name="Gharbi K."/>
            <person name="Hall N."/>
            <person name="Watson M."/>
            <person name="Adriaenssens E.M."/>
            <person name="Foster-Nyarko E."/>
            <person name="Jarju S."/>
            <person name="Secka A."/>
            <person name="Antonio M."/>
            <person name="Oren A."/>
            <person name="Chaudhuri R.R."/>
            <person name="La Ragione R."/>
            <person name="Hildebrand F."/>
            <person name="Pallen M.J."/>
        </authorList>
    </citation>
    <scope>NUCLEOTIDE SEQUENCE</scope>
    <source>
        <strain evidence="10">ChiSjej1B19-7085</strain>
    </source>
</reference>
<dbReference type="EMBL" id="DVHF01000082">
    <property type="protein sequence ID" value="HIR57418.1"/>
    <property type="molecule type" value="Genomic_DNA"/>
</dbReference>
<keyword evidence="4" id="KW-1003">Cell membrane</keyword>
<dbReference type="Proteomes" id="UP000886785">
    <property type="component" value="Unassembled WGS sequence"/>
</dbReference>
<dbReference type="CDD" id="cd03225">
    <property type="entry name" value="ABC_cobalt_CbiO_domain1"/>
    <property type="match status" value="2"/>
</dbReference>
<dbReference type="SUPFAM" id="SSF52540">
    <property type="entry name" value="P-loop containing nucleoside triphosphate hydrolases"/>
    <property type="match status" value="2"/>
</dbReference>
<dbReference type="Gene3D" id="3.40.50.300">
    <property type="entry name" value="P-loop containing nucleotide triphosphate hydrolases"/>
    <property type="match status" value="2"/>
</dbReference>
<dbReference type="GO" id="GO:0016887">
    <property type="term" value="F:ATP hydrolysis activity"/>
    <property type="evidence" value="ECO:0007669"/>
    <property type="project" value="InterPro"/>
</dbReference>
<evidence type="ECO:0000256" key="4">
    <source>
        <dbReference type="ARBA" id="ARBA00022475"/>
    </source>
</evidence>
<dbReference type="InterPro" id="IPR017871">
    <property type="entry name" value="ABC_transporter-like_CS"/>
</dbReference>
<dbReference type="AlphaFoldDB" id="A0A9D1DR49"/>
<comment type="subcellular location">
    <subcellularLocation>
        <location evidence="1">Cell membrane</location>
        <topology evidence="1">Peripheral membrane protein</topology>
    </subcellularLocation>
</comment>
<evidence type="ECO:0000256" key="3">
    <source>
        <dbReference type="ARBA" id="ARBA00022448"/>
    </source>
</evidence>
<organism evidence="10 11">
    <name type="scientific">Candidatus Gallacutalibacter pullicola</name>
    <dbReference type="NCBI Taxonomy" id="2840830"/>
    <lineage>
        <taxon>Bacteria</taxon>
        <taxon>Bacillati</taxon>
        <taxon>Bacillota</taxon>
        <taxon>Clostridia</taxon>
        <taxon>Eubacteriales</taxon>
        <taxon>Candidatus Gallacutalibacter</taxon>
    </lineage>
</organism>
<dbReference type="SMART" id="SM00382">
    <property type="entry name" value="AAA"/>
    <property type="match status" value="2"/>
</dbReference>
<evidence type="ECO:0000313" key="10">
    <source>
        <dbReference type="EMBL" id="HIR57418.1"/>
    </source>
</evidence>
<evidence type="ECO:0000313" key="11">
    <source>
        <dbReference type="Proteomes" id="UP000886785"/>
    </source>
</evidence>
<evidence type="ECO:0000256" key="6">
    <source>
        <dbReference type="ARBA" id="ARBA00022840"/>
    </source>
</evidence>
<feature type="domain" description="ABC transporter" evidence="9">
    <location>
        <begin position="7"/>
        <end position="249"/>
    </location>
</feature>
<keyword evidence="5" id="KW-0547">Nucleotide-binding</keyword>